<organism evidence="1 2">
    <name type="scientific">Candidatus Bandiella euplotis</name>
    <dbReference type="NCBI Taxonomy" id="1664265"/>
    <lineage>
        <taxon>Bacteria</taxon>
        <taxon>Pseudomonadati</taxon>
        <taxon>Pseudomonadota</taxon>
        <taxon>Alphaproteobacteria</taxon>
        <taxon>Rickettsiales</taxon>
        <taxon>Candidatus Midichloriaceae</taxon>
        <taxon>Candidatus Bandiella</taxon>
    </lineage>
</organism>
<proteinExistence type="predicted"/>
<geneLocation type="plasmid" evidence="1 2">
    <name>unnamed1</name>
</geneLocation>
<gene>
    <name evidence="1" type="ORF">Bandiella_01566</name>
</gene>
<dbReference type="Proteomes" id="UP001327219">
    <property type="component" value="Plasmid unnamed1"/>
</dbReference>
<reference evidence="1 2" key="1">
    <citation type="submission" date="2022-11" db="EMBL/GenBank/DDBJ databases">
        <title>Host association and intracellularity evolved multiple times independently in the Rickettsiales.</title>
        <authorList>
            <person name="Castelli M."/>
            <person name="Nardi T."/>
            <person name="Gammuto L."/>
            <person name="Bellinzona G."/>
            <person name="Sabaneyeva E."/>
            <person name="Potekhin A."/>
            <person name="Serra V."/>
            <person name="Petroni G."/>
            <person name="Sassera D."/>
        </authorList>
    </citation>
    <scope>NUCLEOTIDE SEQUENCE [LARGE SCALE GENOMIC DNA]</scope>
    <source>
        <strain evidence="1 2">NDG2</strain>
        <plasmid evidence="1 2">unnamed1</plasmid>
    </source>
</reference>
<dbReference type="RefSeq" id="WP_323733469.1">
    <property type="nucleotide sequence ID" value="NZ_CP110821.1"/>
</dbReference>
<keyword evidence="1" id="KW-0614">Plasmid</keyword>
<protein>
    <submittedName>
        <fullName evidence="1">Uncharacterized protein</fullName>
    </submittedName>
</protein>
<name>A0ABZ0UNX3_9RICK</name>
<keyword evidence="2" id="KW-1185">Reference proteome</keyword>
<evidence type="ECO:0000313" key="1">
    <source>
        <dbReference type="EMBL" id="WPX97414.1"/>
    </source>
</evidence>
<sequence>MRHRLYGGVRGRFSNGSLYSIKYSKLLNIKATQFIKSSVSYNNFDYMSDVYTLDNFNNSPIDILDLGNNYLSNNLILDFNYTGLYSPDIDYTIGCGHRWTKYKHKLDSYRNYRYNVSNAYGIIRFENLGIYLYLEKELTFNKKYKDTIAAIL</sequence>
<dbReference type="EMBL" id="CP110821">
    <property type="protein sequence ID" value="WPX97414.1"/>
    <property type="molecule type" value="Genomic_DNA"/>
</dbReference>
<evidence type="ECO:0000313" key="2">
    <source>
        <dbReference type="Proteomes" id="UP001327219"/>
    </source>
</evidence>
<accession>A0ABZ0UNX3</accession>